<keyword evidence="1" id="KW-0472">Membrane</keyword>
<feature type="transmembrane region" description="Helical" evidence="1">
    <location>
        <begin position="88"/>
        <end position="107"/>
    </location>
</feature>
<dbReference type="Proteomes" id="UP001183643">
    <property type="component" value="Unassembled WGS sequence"/>
</dbReference>
<gene>
    <name evidence="2" type="ORF">J2S41_005134</name>
</gene>
<protein>
    <submittedName>
        <fullName evidence="2">Uncharacterized protein</fullName>
    </submittedName>
</protein>
<comment type="caution">
    <text evidence="2">The sequence shown here is derived from an EMBL/GenBank/DDBJ whole genome shotgun (WGS) entry which is preliminary data.</text>
</comment>
<sequence>MTRLCAVGAPLLLLTYGLLHRLDGARAAFLLSMLLFALLATLLRPLADSPHPPRHTLATTATAATVLGAASLGLTTATGPAIPEPWPLLAALLFQLGLVTLVALLAAARPSHLPTWSPYAVLAGCLGLTAVPALLPVAALAIGAGLAPLALTGSLPARPRSRT</sequence>
<keyword evidence="1" id="KW-0812">Transmembrane</keyword>
<keyword evidence="3" id="KW-1185">Reference proteome</keyword>
<reference evidence="2" key="1">
    <citation type="submission" date="2023-07" db="EMBL/GenBank/DDBJ databases">
        <title>Sequencing the genomes of 1000 actinobacteria strains.</title>
        <authorList>
            <person name="Klenk H.-P."/>
        </authorList>
    </citation>
    <scope>NUCLEOTIDE SEQUENCE</scope>
    <source>
        <strain evidence="2">DSM 44707</strain>
    </source>
</reference>
<name>A0AAE3YTH0_9ACTN</name>
<proteinExistence type="predicted"/>
<dbReference type="AlphaFoldDB" id="A0AAE3YTH0"/>
<dbReference type="EMBL" id="JAVDYB010000001">
    <property type="protein sequence ID" value="MDR7278356.1"/>
    <property type="molecule type" value="Genomic_DNA"/>
</dbReference>
<evidence type="ECO:0000313" key="2">
    <source>
        <dbReference type="EMBL" id="MDR7278356.1"/>
    </source>
</evidence>
<organism evidence="2 3">
    <name type="scientific">Catenuloplanes atrovinosus</name>
    <dbReference type="NCBI Taxonomy" id="137266"/>
    <lineage>
        <taxon>Bacteria</taxon>
        <taxon>Bacillati</taxon>
        <taxon>Actinomycetota</taxon>
        <taxon>Actinomycetes</taxon>
        <taxon>Micromonosporales</taxon>
        <taxon>Micromonosporaceae</taxon>
        <taxon>Catenuloplanes</taxon>
    </lineage>
</organism>
<accession>A0AAE3YTH0</accession>
<evidence type="ECO:0000256" key="1">
    <source>
        <dbReference type="SAM" id="Phobius"/>
    </source>
</evidence>
<keyword evidence="1" id="KW-1133">Transmembrane helix</keyword>
<feature type="transmembrane region" description="Helical" evidence="1">
    <location>
        <begin position="29"/>
        <end position="47"/>
    </location>
</feature>
<feature type="transmembrane region" description="Helical" evidence="1">
    <location>
        <begin position="119"/>
        <end position="151"/>
    </location>
</feature>
<feature type="transmembrane region" description="Helical" evidence="1">
    <location>
        <begin position="59"/>
        <end position="82"/>
    </location>
</feature>
<evidence type="ECO:0000313" key="3">
    <source>
        <dbReference type="Proteomes" id="UP001183643"/>
    </source>
</evidence>
<dbReference type="RefSeq" id="WP_310371214.1">
    <property type="nucleotide sequence ID" value="NZ_JAVDYB010000001.1"/>
</dbReference>